<proteinExistence type="predicted"/>
<dbReference type="AlphaFoldDB" id="A0A1R3JGJ6"/>
<comment type="caution">
    <text evidence="2">The sequence shown here is derived from an EMBL/GenBank/DDBJ whole genome shotgun (WGS) entry which is preliminary data.</text>
</comment>
<evidence type="ECO:0000313" key="2">
    <source>
        <dbReference type="EMBL" id="OMO93946.1"/>
    </source>
</evidence>
<accession>A0A1R3JGJ6</accession>
<organism evidence="2 3">
    <name type="scientific">Corchorus olitorius</name>
    <dbReference type="NCBI Taxonomy" id="93759"/>
    <lineage>
        <taxon>Eukaryota</taxon>
        <taxon>Viridiplantae</taxon>
        <taxon>Streptophyta</taxon>
        <taxon>Embryophyta</taxon>
        <taxon>Tracheophyta</taxon>
        <taxon>Spermatophyta</taxon>
        <taxon>Magnoliopsida</taxon>
        <taxon>eudicotyledons</taxon>
        <taxon>Gunneridae</taxon>
        <taxon>Pentapetalae</taxon>
        <taxon>rosids</taxon>
        <taxon>malvids</taxon>
        <taxon>Malvales</taxon>
        <taxon>Malvaceae</taxon>
        <taxon>Grewioideae</taxon>
        <taxon>Apeibeae</taxon>
        <taxon>Corchorus</taxon>
    </lineage>
</organism>
<dbReference type="Proteomes" id="UP000187203">
    <property type="component" value="Unassembled WGS sequence"/>
</dbReference>
<evidence type="ECO:0000256" key="1">
    <source>
        <dbReference type="SAM" id="MobiDB-lite"/>
    </source>
</evidence>
<protein>
    <submittedName>
        <fullName evidence="2">Aspartate semialdehyde dehydrogenase</fullName>
    </submittedName>
</protein>
<feature type="region of interest" description="Disordered" evidence="1">
    <location>
        <begin position="48"/>
        <end position="84"/>
    </location>
</feature>
<gene>
    <name evidence="2" type="ORF">COLO4_16613</name>
</gene>
<reference evidence="3" key="1">
    <citation type="submission" date="2013-09" db="EMBL/GenBank/DDBJ databases">
        <title>Corchorus olitorius genome sequencing.</title>
        <authorList>
            <person name="Alam M."/>
            <person name="Haque M.S."/>
            <person name="Islam M.S."/>
            <person name="Emdad E.M."/>
            <person name="Islam M.M."/>
            <person name="Ahmed B."/>
            <person name="Halim A."/>
            <person name="Hossen Q.M.M."/>
            <person name="Hossain M.Z."/>
            <person name="Ahmed R."/>
            <person name="Khan M.M."/>
            <person name="Islam R."/>
            <person name="Rashid M.M."/>
            <person name="Khan S.A."/>
            <person name="Rahman M.S."/>
            <person name="Alam M."/>
            <person name="Yahiya A.S."/>
            <person name="Khan M.S."/>
            <person name="Azam M.S."/>
            <person name="Haque T."/>
            <person name="Lashkar M.Z.H."/>
            <person name="Akhand A.I."/>
            <person name="Morshed G."/>
            <person name="Roy S."/>
            <person name="Uddin K.S."/>
            <person name="Rabeya T."/>
            <person name="Hossain A.S."/>
            <person name="Chowdhury A."/>
            <person name="Snigdha A.R."/>
            <person name="Mortoza M.S."/>
            <person name="Matin S.A."/>
            <person name="Hoque S.M.E."/>
            <person name="Islam M.K."/>
            <person name="Roy D.K."/>
            <person name="Haider R."/>
            <person name="Moosa M.M."/>
            <person name="Elias S.M."/>
            <person name="Hasan A.M."/>
            <person name="Jahan S."/>
            <person name="Shafiuddin M."/>
            <person name="Mahmood N."/>
            <person name="Shommy N.S."/>
        </authorList>
    </citation>
    <scope>NUCLEOTIDE SEQUENCE [LARGE SCALE GENOMIC DNA]</scope>
    <source>
        <strain evidence="3">cv. O-4</strain>
    </source>
</reference>
<name>A0A1R3JGJ6_9ROSI</name>
<dbReference type="EMBL" id="AWUE01016189">
    <property type="protein sequence ID" value="OMO93946.1"/>
    <property type="molecule type" value="Genomic_DNA"/>
</dbReference>
<sequence length="84" mass="9576">MDTRGFINGFQILQIVIVTNEDEKKGFVEEVGEEAVPVEYGGKAKLTPIQDSNEEEKTNNRVLPATKSSPSQHFHYSIFRRHNQ</sequence>
<keyword evidence="3" id="KW-1185">Reference proteome</keyword>
<evidence type="ECO:0000313" key="3">
    <source>
        <dbReference type="Proteomes" id="UP000187203"/>
    </source>
</evidence>